<evidence type="ECO:0000256" key="7">
    <source>
        <dbReference type="SAM" id="MobiDB-lite"/>
    </source>
</evidence>
<feature type="region of interest" description="Disordered" evidence="7">
    <location>
        <begin position="91"/>
        <end position="144"/>
    </location>
</feature>
<dbReference type="FunFam" id="4.10.1110.10:FF:000001">
    <property type="entry name" value="Zinc finger AN1-type containing 6"/>
    <property type="match status" value="1"/>
</dbReference>
<organism evidence="10 11">
    <name type="scientific">Colocasia esculenta</name>
    <name type="common">Wild taro</name>
    <name type="synonym">Arum esculentum</name>
    <dbReference type="NCBI Taxonomy" id="4460"/>
    <lineage>
        <taxon>Eukaryota</taxon>
        <taxon>Viridiplantae</taxon>
        <taxon>Streptophyta</taxon>
        <taxon>Embryophyta</taxon>
        <taxon>Tracheophyta</taxon>
        <taxon>Spermatophyta</taxon>
        <taxon>Magnoliopsida</taxon>
        <taxon>Liliopsida</taxon>
        <taxon>Araceae</taxon>
        <taxon>Aroideae</taxon>
        <taxon>Colocasieae</taxon>
        <taxon>Colocasia</taxon>
    </lineage>
</organism>
<evidence type="ECO:0000256" key="5">
    <source>
        <dbReference type="ARBA" id="ARBA00023016"/>
    </source>
</evidence>
<evidence type="ECO:0000259" key="8">
    <source>
        <dbReference type="PROSITE" id="PS51036"/>
    </source>
</evidence>
<dbReference type="SUPFAM" id="SSF57716">
    <property type="entry name" value="Glucocorticoid receptor-like (DNA-binding domain)"/>
    <property type="match status" value="1"/>
</dbReference>
<dbReference type="PANTHER" id="PTHR10634">
    <property type="entry name" value="AN1-TYPE ZINC FINGER PROTEIN"/>
    <property type="match status" value="1"/>
</dbReference>
<feature type="domain" description="A20-type" evidence="8">
    <location>
        <begin position="39"/>
        <end position="73"/>
    </location>
</feature>
<keyword evidence="4" id="KW-0862">Zinc</keyword>
<proteinExistence type="predicted"/>
<keyword evidence="3 6" id="KW-0863">Zinc-finger</keyword>
<dbReference type="OrthoDB" id="428577at2759"/>
<evidence type="ECO:0000313" key="10">
    <source>
        <dbReference type="EMBL" id="MQL96276.1"/>
    </source>
</evidence>
<keyword evidence="11" id="KW-1185">Reference proteome</keyword>
<dbReference type="PROSITE" id="PS51036">
    <property type="entry name" value="ZF_A20"/>
    <property type="match status" value="1"/>
</dbReference>
<comment type="caution">
    <text evidence="10">The sequence shown here is derived from an EMBL/GenBank/DDBJ whole genome shotgun (WGS) entry which is preliminary data.</text>
</comment>
<evidence type="ECO:0000259" key="9">
    <source>
        <dbReference type="PROSITE" id="PS51039"/>
    </source>
</evidence>
<dbReference type="PROSITE" id="PS51039">
    <property type="entry name" value="ZF_AN1"/>
    <property type="match status" value="1"/>
</dbReference>
<evidence type="ECO:0000256" key="3">
    <source>
        <dbReference type="ARBA" id="ARBA00022771"/>
    </source>
</evidence>
<dbReference type="SUPFAM" id="SSF118310">
    <property type="entry name" value="AN1-like Zinc finger"/>
    <property type="match status" value="1"/>
</dbReference>
<dbReference type="GO" id="GO:0003677">
    <property type="term" value="F:DNA binding"/>
    <property type="evidence" value="ECO:0007669"/>
    <property type="project" value="InterPro"/>
</dbReference>
<accession>A0A843VMK8</accession>
<protein>
    <submittedName>
        <fullName evidence="10">Uncharacterized protein</fullName>
    </submittedName>
</protein>
<dbReference type="Gene3D" id="4.10.1110.10">
    <property type="entry name" value="AN1-like Zinc finger"/>
    <property type="match status" value="1"/>
</dbReference>
<dbReference type="Pfam" id="PF01428">
    <property type="entry name" value="zf-AN1"/>
    <property type="match status" value="1"/>
</dbReference>
<dbReference type="PANTHER" id="PTHR10634:SF67">
    <property type="entry name" value="AN1-TYPE ZINC FINGER PROTEIN 3"/>
    <property type="match status" value="1"/>
</dbReference>
<dbReference type="Gene3D" id="1.20.5.4770">
    <property type="match status" value="1"/>
</dbReference>
<evidence type="ECO:0000313" key="11">
    <source>
        <dbReference type="Proteomes" id="UP000652761"/>
    </source>
</evidence>
<evidence type="ECO:0000256" key="4">
    <source>
        <dbReference type="ARBA" id="ARBA00022833"/>
    </source>
</evidence>
<dbReference type="InterPro" id="IPR000058">
    <property type="entry name" value="Znf_AN1"/>
</dbReference>
<evidence type="ECO:0000256" key="6">
    <source>
        <dbReference type="PROSITE-ProRule" id="PRU00449"/>
    </source>
</evidence>
<sequence>MAREGEGLPLGLRFLLDLRRGGFSRRREMAEEHRCQAPPEGPRLCANNCGFFGSPATLGLCSKCYSDYRLKEEQEASAKMAVEISLSAQPSSAEAESLPSDSVPAPAPAPAPAAAVPPLSLNQEGPSSPVQEAPPAAPAARPGRCTTCSKRVGLTGFRCRCGEMFCGSHRYPEQHACTFDFKSAGREAIARANPVVKADKLDKI</sequence>
<dbReference type="Proteomes" id="UP000652761">
    <property type="component" value="Unassembled WGS sequence"/>
</dbReference>
<feature type="compositionally biased region" description="Polar residues" evidence="7">
    <location>
        <begin position="120"/>
        <end position="130"/>
    </location>
</feature>
<dbReference type="InterPro" id="IPR035896">
    <property type="entry name" value="AN1-like_Znf"/>
</dbReference>
<dbReference type="InterPro" id="IPR050652">
    <property type="entry name" value="AN1_A20_ZnFinger"/>
</dbReference>
<keyword evidence="2" id="KW-0479">Metal-binding</keyword>
<feature type="domain" description="AN1-type" evidence="9">
    <location>
        <begin position="139"/>
        <end position="185"/>
    </location>
</feature>
<evidence type="ECO:0000256" key="1">
    <source>
        <dbReference type="ARBA" id="ARBA00003732"/>
    </source>
</evidence>
<dbReference type="GO" id="GO:0008270">
    <property type="term" value="F:zinc ion binding"/>
    <property type="evidence" value="ECO:0007669"/>
    <property type="project" value="UniProtKB-KW"/>
</dbReference>
<dbReference type="SMART" id="SM00259">
    <property type="entry name" value="ZnF_A20"/>
    <property type="match status" value="1"/>
</dbReference>
<reference evidence="10" key="1">
    <citation type="submission" date="2017-07" db="EMBL/GenBank/DDBJ databases">
        <title>Taro Niue Genome Assembly and Annotation.</title>
        <authorList>
            <person name="Atibalentja N."/>
            <person name="Keating K."/>
            <person name="Fields C.J."/>
        </authorList>
    </citation>
    <scope>NUCLEOTIDE SEQUENCE</scope>
    <source>
        <strain evidence="10">Niue_2</strain>
        <tissue evidence="10">Leaf</tissue>
    </source>
</reference>
<dbReference type="InterPro" id="IPR002653">
    <property type="entry name" value="Znf_A20"/>
</dbReference>
<evidence type="ECO:0000256" key="2">
    <source>
        <dbReference type="ARBA" id="ARBA00022723"/>
    </source>
</evidence>
<gene>
    <name evidence="10" type="ORF">Taro_028951</name>
</gene>
<keyword evidence="5" id="KW-0346">Stress response</keyword>
<dbReference type="EMBL" id="NMUH01001897">
    <property type="protein sequence ID" value="MQL96276.1"/>
    <property type="molecule type" value="Genomic_DNA"/>
</dbReference>
<comment type="function">
    <text evidence="1">May be involved in environmental stress response.</text>
</comment>
<dbReference type="SMART" id="SM00154">
    <property type="entry name" value="ZnF_AN1"/>
    <property type="match status" value="1"/>
</dbReference>
<name>A0A843VMK8_COLES</name>
<dbReference type="Pfam" id="PF01754">
    <property type="entry name" value="zf-A20"/>
    <property type="match status" value="1"/>
</dbReference>
<dbReference type="AlphaFoldDB" id="A0A843VMK8"/>